<dbReference type="Pfam" id="PF11327">
    <property type="entry name" value="Egh16-like"/>
    <property type="match status" value="1"/>
</dbReference>
<feature type="compositionally biased region" description="Low complexity" evidence="1">
    <location>
        <begin position="247"/>
        <end position="268"/>
    </location>
</feature>
<dbReference type="InterPro" id="IPR021476">
    <property type="entry name" value="Egh16-like"/>
</dbReference>
<feature type="chain" id="PRO_5040151936" description="GEgh16 protein" evidence="2">
    <location>
        <begin position="20"/>
        <end position="374"/>
    </location>
</feature>
<accession>A0A9P8Y1K6</accession>
<protein>
    <recommendedName>
        <fullName evidence="5">GEgh16 protein</fullName>
    </recommendedName>
</protein>
<feature type="compositionally biased region" description="Low complexity" evidence="1">
    <location>
        <begin position="325"/>
        <end position="339"/>
    </location>
</feature>
<dbReference type="PANTHER" id="PTHR34618:SF3">
    <property type="entry name" value="GEGH 16 PROTEIN"/>
    <property type="match status" value="1"/>
</dbReference>
<reference evidence="3" key="1">
    <citation type="journal article" date="2021" name="Nat. Commun.">
        <title>Genetic determinants of endophytism in the Arabidopsis root mycobiome.</title>
        <authorList>
            <person name="Mesny F."/>
            <person name="Miyauchi S."/>
            <person name="Thiergart T."/>
            <person name="Pickel B."/>
            <person name="Atanasova L."/>
            <person name="Karlsson M."/>
            <person name="Huettel B."/>
            <person name="Barry K.W."/>
            <person name="Haridas S."/>
            <person name="Chen C."/>
            <person name="Bauer D."/>
            <person name="Andreopoulos W."/>
            <person name="Pangilinan J."/>
            <person name="LaButti K."/>
            <person name="Riley R."/>
            <person name="Lipzen A."/>
            <person name="Clum A."/>
            <person name="Drula E."/>
            <person name="Henrissat B."/>
            <person name="Kohler A."/>
            <person name="Grigoriev I.V."/>
            <person name="Martin F.M."/>
            <person name="Hacquard S."/>
        </authorList>
    </citation>
    <scope>NUCLEOTIDE SEQUENCE</scope>
    <source>
        <strain evidence="3">MPI-CAGE-CH-0230</strain>
    </source>
</reference>
<dbReference type="GeneID" id="70190042"/>
<comment type="caution">
    <text evidence="3">The sequence shown here is derived from an EMBL/GenBank/DDBJ whole genome shotgun (WGS) entry which is preliminary data.</text>
</comment>
<feature type="signal peptide" evidence="2">
    <location>
        <begin position="1"/>
        <end position="19"/>
    </location>
</feature>
<dbReference type="RefSeq" id="XP_046008680.1">
    <property type="nucleotide sequence ID" value="XM_046160496.1"/>
</dbReference>
<evidence type="ECO:0008006" key="5">
    <source>
        <dbReference type="Google" id="ProtNLM"/>
    </source>
</evidence>
<keyword evidence="4" id="KW-1185">Reference proteome</keyword>
<dbReference type="AlphaFoldDB" id="A0A9P8Y1K6"/>
<dbReference type="EMBL" id="JAGTJQ010000009">
    <property type="protein sequence ID" value="KAH7025132.1"/>
    <property type="molecule type" value="Genomic_DNA"/>
</dbReference>
<name>A0A9P8Y1K6_9PEZI</name>
<organism evidence="3 4">
    <name type="scientific">Microdochium trichocladiopsis</name>
    <dbReference type="NCBI Taxonomy" id="1682393"/>
    <lineage>
        <taxon>Eukaryota</taxon>
        <taxon>Fungi</taxon>
        <taxon>Dikarya</taxon>
        <taxon>Ascomycota</taxon>
        <taxon>Pezizomycotina</taxon>
        <taxon>Sordariomycetes</taxon>
        <taxon>Xylariomycetidae</taxon>
        <taxon>Xylariales</taxon>
        <taxon>Microdochiaceae</taxon>
        <taxon>Microdochium</taxon>
    </lineage>
</organism>
<keyword evidence="2" id="KW-0732">Signal</keyword>
<evidence type="ECO:0000313" key="4">
    <source>
        <dbReference type="Proteomes" id="UP000756346"/>
    </source>
</evidence>
<feature type="compositionally biased region" description="Gly residues" evidence="1">
    <location>
        <begin position="269"/>
        <end position="324"/>
    </location>
</feature>
<evidence type="ECO:0000256" key="1">
    <source>
        <dbReference type="SAM" id="MobiDB-lite"/>
    </source>
</evidence>
<dbReference type="PANTHER" id="PTHR34618">
    <property type="entry name" value="SURFACE PROTEIN MAS1, PUTATIVE-RELATED"/>
    <property type="match status" value="1"/>
</dbReference>
<sequence length="374" mass="37745">MVSSRVLYGLTTIVALVNGQAIIQKAVGDKGQSKSLLVNAADPKDANLIKQQEIVTNIVNECGRTLLAGNIDIGEQTEIELAAGNVTQSKKGGVVTVTINQVNNQGSGPFTCDMDLTSNSNGAVGQTPLKVTQNKADFGNGVLTLKVEMPKDMVCVGASTGDICTVRCRNAQEFGGCFAVQQTDVKPNANTPDNIVTVATLDQVLKQVAQDQKDFETSVNAIAKSGLNDQGTAVADALVQNNADVLNGNNGNGNNNNGNNGNGNNNNNNGGGGRGGNGNNNNAGGGRGGNGNGNGNNNNNGGGRGNAGGNGNANGNGNGAGRGGNNNNNAGNGNAANGNAGAGRGGNNNAANGNAGNRNNNRKRFARAMRKFNA</sequence>
<feature type="compositionally biased region" description="Low complexity" evidence="1">
    <location>
        <begin position="347"/>
        <end position="359"/>
    </location>
</feature>
<feature type="region of interest" description="Disordered" evidence="1">
    <location>
        <begin position="245"/>
        <end position="363"/>
    </location>
</feature>
<evidence type="ECO:0000313" key="3">
    <source>
        <dbReference type="EMBL" id="KAH7025132.1"/>
    </source>
</evidence>
<evidence type="ECO:0000256" key="2">
    <source>
        <dbReference type="SAM" id="SignalP"/>
    </source>
</evidence>
<dbReference type="OrthoDB" id="3241054at2759"/>
<dbReference type="Proteomes" id="UP000756346">
    <property type="component" value="Unassembled WGS sequence"/>
</dbReference>
<proteinExistence type="predicted"/>
<gene>
    <name evidence="3" type="ORF">B0I36DRAFT_376812</name>
</gene>